<evidence type="ECO:0000256" key="1">
    <source>
        <dbReference type="ARBA" id="ARBA00001971"/>
    </source>
</evidence>
<dbReference type="GO" id="GO:0016705">
    <property type="term" value="F:oxidoreductase activity, acting on paired donors, with incorporation or reduction of molecular oxygen"/>
    <property type="evidence" value="ECO:0007669"/>
    <property type="project" value="InterPro"/>
</dbReference>
<dbReference type="GO" id="GO:0020037">
    <property type="term" value="F:heme binding"/>
    <property type="evidence" value="ECO:0007669"/>
    <property type="project" value="InterPro"/>
</dbReference>
<comment type="caution">
    <text evidence="9">The sequence shown here is derived from an EMBL/GenBank/DDBJ whole genome shotgun (WGS) entry which is preliminary data.</text>
</comment>
<feature type="region of interest" description="Disordered" evidence="8">
    <location>
        <begin position="143"/>
        <end position="164"/>
    </location>
</feature>
<dbReference type="Proteomes" id="UP001219518">
    <property type="component" value="Unassembled WGS sequence"/>
</dbReference>
<evidence type="ECO:0000256" key="3">
    <source>
        <dbReference type="ARBA" id="ARBA00022617"/>
    </source>
</evidence>
<evidence type="ECO:0000256" key="6">
    <source>
        <dbReference type="ARBA" id="ARBA00023004"/>
    </source>
</evidence>
<dbReference type="Gene3D" id="1.10.630.10">
    <property type="entry name" value="Cytochrome P450"/>
    <property type="match status" value="1"/>
</dbReference>
<comment type="similarity">
    <text evidence="2">Belongs to the cytochrome P450 family.</text>
</comment>
<gene>
    <name evidence="9" type="ORF">KUF71_003259</name>
</gene>
<keyword evidence="3" id="KW-0349">Heme</keyword>
<dbReference type="GO" id="GO:0005506">
    <property type="term" value="F:iron ion binding"/>
    <property type="evidence" value="ECO:0007669"/>
    <property type="project" value="InterPro"/>
</dbReference>
<dbReference type="InterPro" id="IPR050196">
    <property type="entry name" value="Cytochrome_P450_Monoox"/>
</dbReference>
<dbReference type="Pfam" id="PF00067">
    <property type="entry name" value="p450"/>
    <property type="match status" value="1"/>
</dbReference>
<evidence type="ECO:0000313" key="9">
    <source>
        <dbReference type="EMBL" id="KAK3908375.1"/>
    </source>
</evidence>
<dbReference type="GO" id="GO:0004497">
    <property type="term" value="F:monooxygenase activity"/>
    <property type="evidence" value="ECO:0007669"/>
    <property type="project" value="UniProtKB-KW"/>
</dbReference>
<organism evidence="9 10">
    <name type="scientific">Frankliniella fusca</name>
    <dbReference type="NCBI Taxonomy" id="407009"/>
    <lineage>
        <taxon>Eukaryota</taxon>
        <taxon>Metazoa</taxon>
        <taxon>Ecdysozoa</taxon>
        <taxon>Arthropoda</taxon>
        <taxon>Hexapoda</taxon>
        <taxon>Insecta</taxon>
        <taxon>Pterygota</taxon>
        <taxon>Neoptera</taxon>
        <taxon>Paraneoptera</taxon>
        <taxon>Thysanoptera</taxon>
        <taxon>Terebrantia</taxon>
        <taxon>Thripoidea</taxon>
        <taxon>Thripidae</taxon>
        <taxon>Frankliniella</taxon>
    </lineage>
</organism>
<keyword evidence="6" id="KW-0408">Iron</keyword>
<evidence type="ECO:0000256" key="8">
    <source>
        <dbReference type="SAM" id="MobiDB-lite"/>
    </source>
</evidence>
<sequence>MELAIPGPPSLPVLGNTLDLVGLTEANVFPTLLALWGDRRRTLSRISILGKLIVFVSDPDHLEAVVKRKDLADKAHLYYDLLHAVARYGLFQINGELWRRHRRALQPAFHTELLDRAIEYFEEEARGFARRVVPDREVDVTDETRRAVSRQASGQESSENRRKIAPNIGVTVGVTLRLPSQEG</sequence>
<dbReference type="PANTHER" id="PTHR24291">
    <property type="entry name" value="CYTOCHROME P450 FAMILY 4"/>
    <property type="match status" value="1"/>
</dbReference>
<reference evidence="9" key="2">
    <citation type="journal article" date="2023" name="BMC Genomics">
        <title>Pest status, molecular evolution, and epigenetic factors derived from the genome assembly of Frankliniella fusca, a thysanopteran phytovirus vector.</title>
        <authorList>
            <person name="Catto M.A."/>
            <person name="Labadie P.E."/>
            <person name="Jacobson A.L."/>
            <person name="Kennedy G.G."/>
            <person name="Srinivasan R."/>
            <person name="Hunt B.G."/>
        </authorList>
    </citation>
    <scope>NUCLEOTIDE SEQUENCE</scope>
    <source>
        <strain evidence="9">PL_HMW_Pooled</strain>
    </source>
</reference>
<keyword evidence="7" id="KW-0503">Monooxygenase</keyword>
<reference evidence="9" key="1">
    <citation type="submission" date="2021-07" db="EMBL/GenBank/DDBJ databases">
        <authorList>
            <person name="Catto M.A."/>
            <person name="Jacobson A."/>
            <person name="Kennedy G."/>
            <person name="Labadie P."/>
            <person name="Hunt B.G."/>
            <person name="Srinivasan R."/>
        </authorList>
    </citation>
    <scope>NUCLEOTIDE SEQUENCE</scope>
    <source>
        <strain evidence="9">PL_HMW_Pooled</strain>
        <tissue evidence="9">Head</tissue>
    </source>
</reference>
<keyword evidence="4" id="KW-0479">Metal-binding</keyword>
<keyword evidence="10" id="KW-1185">Reference proteome</keyword>
<name>A0AAE1L6S9_9NEOP</name>
<evidence type="ECO:0000256" key="2">
    <source>
        <dbReference type="ARBA" id="ARBA00010617"/>
    </source>
</evidence>
<dbReference type="InterPro" id="IPR036396">
    <property type="entry name" value="Cyt_P450_sf"/>
</dbReference>
<dbReference type="AlphaFoldDB" id="A0AAE1L6S9"/>
<evidence type="ECO:0000256" key="4">
    <source>
        <dbReference type="ARBA" id="ARBA00022723"/>
    </source>
</evidence>
<dbReference type="EMBL" id="JAHWGI010000057">
    <property type="protein sequence ID" value="KAK3908375.1"/>
    <property type="molecule type" value="Genomic_DNA"/>
</dbReference>
<proteinExistence type="inferred from homology"/>
<keyword evidence="5" id="KW-0560">Oxidoreductase</keyword>
<evidence type="ECO:0000256" key="7">
    <source>
        <dbReference type="ARBA" id="ARBA00023033"/>
    </source>
</evidence>
<comment type="cofactor">
    <cofactor evidence="1">
        <name>heme</name>
        <dbReference type="ChEBI" id="CHEBI:30413"/>
    </cofactor>
</comment>
<dbReference type="InterPro" id="IPR001128">
    <property type="entry name" value="Cyt_P450"/>
</dbReference>
<protein>
    <submittedName>
        <fullName evidence="9">Cytochrome P450 4e5, mitochondrial</fullName>
    </submittedName>
</protein>
<dbReference type="PANTHER" id="PTHR24291:SF161">
    <property type="entry name" value="CYTOCHROME P450 315A1, MITOCHONDRIAL"/>
    <property type="match status" value="1"/>
</dbReference>
<evidence type="ECO:0000313" key="10">
    <source>
        <dbReference type="Proteomes" id="UP001219518"/>
    </source>
</evidence>
<dbReference type="SUPFAM" id="SSF48264">
    <property type="entry name" value="Cytochrome P450"/>
    <property type="match status" value="1"/>
</dbReference>
<evidence type="ECO:0000256" key="5">
    <source>
        <dbReference type="ARBA" id="ARBA00023002"/>
    </source>
</evidence>
<accession>A0AAE1L6S9</accession>